<comment type="subcellular location">
    <subcellularLocation>
        <location evidence="1">Cell membrane</location>
        <topology evidence="1">Multi-pass membrane protein</topology>
    </subcellularLocation>
</comment>
<keyword evidence="2" id="KW-0813">Transport</keyword>
<dbReference type="Proteomes" id="UP000295197">
    <property type="component" value="Unassembled WGS sequence"/>
</dbReference>
<dbReference type="GO" id="GO:0006835">
    <property type="term" value="P:dicarboxylic acid transport"/>
    <property type="evidence" value="ECO:0007669"/>
    <property type="project" value="TreeGrafter"/>
</dbReference>
<feature type="transmembrane region" description="Helical" evidence="7">
    <location>
        <begin position="12"/>
        <end position="35"/>
    </location>
</feature>
<comment type="caution">
    <text evidence="8">The sequence shown here is derived from an EMBL/GenBank/DDBJ whole genome shotgun (WGS) entry which is preliminary data.</text>
</comment>
<feature type="transmembrane region" description="Helical" evidence="7">
    <location>
        <begin position="327"/>
        <end position="345"/>
    </location>
</feature>
<feature type="transmembrane region" description="Helical" evidence="7">
    <location>
        <begin position="41"/>
        <end position="62"/>
    </location>
</feature>
<dbReference type="InterPro" id="IPR036458">
    <property type="entry name" value="Na:dicarbo_symporter_sf"/>
</dbReference>
<dbReference type="Gene3D" id="1.10.3860.10">
    <property type="entry name" value="Sodium:dicarboxylate symporter"/>
    <property type="match status" value="1"/>
</dbReference>
<accession>A0A4R3VWZ7</accession>
<evidence type="ECO:0000256" key="4">
    <source>
        <dbReference type="ARBA" id="ARBA00022692"/>
    </source>
</evidence>
<evidence type="ECO:0000313" key="9">
    <source>
        <dbReference type="Proteomes" id="UP000295197"/>
    </source>
</evidence>
<dbReference type="AlphaFoldDB" id="A0A4R3VWZ7"/>
<gene>
    <name evidence="8" type="ORF">EDC17_10012</name>
</gene>
<keyword evidence="9" id="KW-1185">Reference proteome</keyword>
<feature type="transmembrane region" description="Helical" evidence="7">
    <location>
        <begin position="74"/>
        <end position="100"/>
    </location>
</feature>
<evidence type="ECO:0000256" key="1">
    <source>
        <dbReference type="ARBA" id="ARBA00004651"/>
    </source>
</evidence>
<dbReference type="PANTHER" id="PTHR42865:SF7">
    <property type="entry name" value="PROTON_GLUTAMATE-ASPARTATE SYMPORTER"/>
    <property type="match status" value="1"/>
</dbReference>
<organism evidence="8 9">
    <name type="scientific">Sphingobacterium alimentarium</name>
    <dbReference type="NCBI Taxonomy" id="797292"/>
    <lineage>
        <taxon>Bacteria</taxon>
        <taxon>Pseudomonadati</taxon>
        <taxon>Bacteroidota</taxon>
        <taxon>Sphingobacteriia</taxon>
        <taxon>Sphingobacteriales</taxon>
        <taxon>Sphingobacteriaceae</taxon>
        <taxon>Sphingobacterium</taxon>
    </lineage>
</organism>
<dbReference type="Pfam" id="PF00375">
    <property type="entry name" value="SDF"/>
    <property type="match status" value="1"/>
</dbReference>
<name>A0A4R3VWZ7_9SPHI</name>
<feature type="transmembrane region" description="Helical" evidence="7">
    <location>
        <begin position="219"/>
        <end position="239"/>
    </location>
</feature>
<keyword evidence="3" id="KW-1003">Cell membrane</keyword>
<dbReference type="GO" id="GO:0015293">
    <property type="term" value="F:symporter activity"/>
    <property type="evidence" value="ECO:0007669"/>
    <property type="project" value="UniProtKB-KW"/>
</dbReference>
<dbReference type="GO" id="GO:0005886">
    <property type="term" value="C:plasma membrane"/>
    <property type="evidence" value="ECO:0007669"/>
    <property type="project" value="UniProtKB-SubCell"/>
</dbReference>
<keyword evidence="6 7" id="KW-0472">Membrane</keyword>
<proteinExistence type="predicted"/>
<dbReference type="PRINTS" id="PR00173">
    <property type="entry name" value="EDTRNSPORT"/>
</dbReference>
<dbReference type="EMBL" id="SMBZ01000001">
    <property type="protein sequence ID" value="TCV20663.1"/>
    <property type="molecule type" value="Genomic_DNA"/>
</dbReference>
<dbReference type="InterPro" id="IPR001991">
    <property type="entry name" value="Na-dicarboxylate_symporter"/>
</dbReference>
<feature type="transmembrane region" description="Helical" evidence="7">
    <location>
        <begin position="179"/>
        <end position="199"/>
    </location>
</feature>
<evidence type="ECO:0000313" key="8">
    <source>
        <dbReference type="EMBL" id="TCV20663.1"/>
    </source>
</evidence>
<reference evidence="8 9" key="1">
    <citation type="submission" date="2019-03" db="EMBL/GenBank/DDBJ databases">
        <title>Genomic Encyclopedia of Type Strains, Phase IV (KMG-IV): sequencing the most valuable type-strain genomes for metagenomic binning, comparative biology and taxonomic classification.</title>
        <authorList>
            <person name="Goeker M."/>
        </authorList>
    </citation>
    <scope>NUCLEOTIDE SEQUENCE [LARGE SCALE GENOMIC DNA]</scope>
    <source>
        <strain evidence="8 9">DSM 22362</strain>
    </source>
</reference>
<evidence type="ECO:0000256" key="6">
    <source>
        <dbReference type="ARBA" id="ARBA00023136"/>
    </source>
</evidence>
<dbReference type="OrthoDB" id="9768885at2"/>
<dbReference type="RefSeq" id="WP_132775703.1">
    <property type="nucleotide sequence ID" value="NZ_SMBZ01000001.1"/>
</dbReference>
<evidence type="ECO:0000256" key="2">
    <source>
        <dbReference type="ARBA" id="ARBA00022448"/>
    </source>
</evidence>
<protein>
    <submittedName>
        <fullName evidence="8">Na+/H+-dicarboxylate symporter</fullName>
    </submittedName>
</protein>
<dbReference type="PANTHER" id="PTHR42865">
    <property type="entry name" value="PROTON/GLUTAMATE-ASPARTATE SYMPORTER"/>
    <property type="match status" value="1"/>
</dbReference>
<keyword evidence="5 7" id="KW-1133">Transmembrane helix</keyword>
<feature type="transmembrane region" description="Helical" evidence="7">
    <location>
        <begin position="365"/>
        <end position="383"/>
    </location>
</feature>
<evidence type="ECO:0000256" key="7">
    <source>
        <dbReference type="SAM" id="Phobius"/>
    </source>
</evidence>
<keyword evidence="4 7" id="KW-0812">Transmembrane</keyword>
<evidence type="ECO:0000256" key="5">
    <source>
        <dbReference type="ARBA" id="ARBA00022989"/>
    </source>
</evidence>
<sequence>MNTILKSYSSIILLLMGITIGSLVGLFVPDLVLYIKPIGDIFLNLLFVAVIPLLFFAISTAIANIESNSQLGKILGVMSAVFISTIAIAAVLTILGLWAFPVTAITQSNAASELISTNAEDTWGDKIVRFLSVGEFVHLLSRQNILAFVIFSFLIGISVRKSGEAARPFLQFLIAGNEVMKNLLTLIMQLGPIGLGAYFAYQVQTLGPELFGFYAKPLAFYYIFGIVFFFTIFSLYAFIANGRKGIKDYWRFNITPSLTAVSTCSSLATLPANLLAAKKMGVPNYIASVVIPLGNTLYKNGSSISSILKIYVAFAILDWNFFEPTTLITAVGITILVSMVAGGIPNGGFIGEMLMISVYGIPNEAVPAIMIIGALVDPLATILNATGDSLAAMLVTKFSGEKFSSAENTSAEPIEM</sequence>
<dbReference type="SUPFAM" id="SSF118215">
    <property type="entry name" value="Proton glutamate symport protein"/>
    <property type="match status" value="1"/>
</dbReference>
<evidence type="ECO:0000256" key="3">
    <source>
        <dbReference type="ARBA" id="ARBA00022475"/>
    </source>
</evidence>